<dbReference type="RefSeq" id="WP_179534067.1">
    <property type="nucleotide sequence ID" value="NZ_JACBYW010000001.1"/>
</dbReference>
<dbReference type="AlphaFoldDB" id="A0A852Z1P0"/>
<accession>A0A852Z1P0</accession>
<evidence type="ECO:0000313" key="2">
    <source>
        <dbReference type="EMBL" id="NYH77556.1"/>
    </source>
</evidence>
<dbReference type="InterPro" id="IPR029058">
    <property type="entry name" value="AB_hydrolase_fold"/>
</dbReference>
<dbReference type="Pfam" id="PF01738">
    <property type="entry name" value="DLH"/>
    <property type="match status" value="1"/>
</dbReference>
<feature type="domain" description="Dienelactone hydrolase" evidence="1">
    <location>
        <begin position="19"/>
        <end position="249"/>
    </location>
</feature>
<dbReference type="SUPFAM" id="SSF53474">
    <property type="entry name" value="alpha/beta-Hydrolases"/>
    <property type="match status" value="1"/>
</dbReference>
<dbReference type="Proteomes" id="UP000548304">
    <property type="component" value="Unassembled WGS sequence"/>
</dbReference>
<dbReference type="Gene3D" id="3.40.50.1820">
    <property type="entry name" value="alpha/beta hydrolase"/>
    <property type="match status" value="1"/>
</dbReference>
<dbReference type="InterPro" id="IPR051049">
    <property type="entry name" value="Dienelactone_hydrolase-like"/>
</dbReference>
<name>A0A852Z1P0_9ACTN</name>
<sequence length="255" mass="27575">MTAVSATSVDIPTPDGVADAYFTHPDDNAAHPAVLLYMDAFGLRPHLNGMADRLASSGYTVVVPNVFYRHGRTPVVELPEFIDPGQRPEIFETIGPIMQDLTPERAVRDAGAYLEWLSTRPEAANGPIGVTGYCMGAALSLRTAAAYPDRIAAAAGFHGGGLATDAPDSPHLFAEHITAELYFGHADQDHALPPEQIDRLNRALTEAGVRYRAEVYEGAAHGYTQADTASYDQEAAERHWTELLALFDRTLKNTA</sequence>
<evidence type="ECO:0000259" key="1">
    <source>
        <dbReference type="Pfam" id="PF01738"/>
    </source>
</evidence>
<dbReference type="GO" id="GO:0008806">
    <property type="term" value="F:carboxymethylenebutenolidase activity"/>
    <property type="evidence" value="ECO:0007669"/>
    <property type="project" value="UniProtKB-EC"/>
</dbReference>
<dbReference type="InterPro" id="IPR002925">
    <property type="entry name" value="Dienelactn_hydro"/>
</dbReference>
<dbReference type="EMBL" id="JACBYW010000001">
    <property type="protein sequence ID" value="NYH77556.1"/>
    <property type="molecule type" value="Genomic_DNA"/>
</dbReference>
<evidence type="ECO:0000313" key="3">
    <source>
        <dbReference type="Proteomes" id="UP000548304"/>
    </source>
</evidence>
<proteinExistence type="predicted"/>
<dbReference type="PANTHER" id="PTHR46623">
    <property type="entry name" value="CARBOXYMETHYLENEBUTENOLIDASE-RELATED"/>
    <property type="match status" value="1"/>
</dbReference>
<dbReference type="EC" id="3.1.1.45" evidence="2"/>
<keyword evidence="3" id="KW-1185">Reference proteome</keyword>
<organism evidence="2 3">
    <name type="scientific">Actinopolyspora biskrensis</name>
    <dbReference type="NCBI Taxonomy" id="1470178"/>
    <lineage>
        <taxon>Bacteria</taxon>
        <taxon>Bacillati</taxon>
        <taxon>Actinomycetota</taxon>
        <taxon>Actinomycetes</taxon>
        <taxon>Actinopolysporales</taxon>
        <taxon>Actinopolysporaceae</taxon>
        <taxon>Actinopolyspora</taxon>
    </lineage>
</organism>
<keyword evidence="2" id="KW-0378">Hydrolase</keyword>
<reference evidence="2 3" key="1">
    <citation type="submission" date="2020-07" db="EMBL/GenBank/DDBJ databases">
        <title>Genomic Encyclopedia of Type Strains, Phase III (KMG-III): the genomes of soil and plant-associated and newly described type strains.</title>
        <authorList>
            <person name="Whitman W."/>
        </authorList>
    </citation>
    <scope>NUCLEOTIDE SEQUENCE [LARGE SCALE GENOMIC DNA]</scope>
    <source>
        <strain evidence="2 3">CECT 8576</strain>
    </source>
</reference>
<gene>
    <name evidence="2" type="ORF">FHR84_000870</name>
</gene>
<dbReference type="PANTHER" id="PTHR46623:SF10">
    <property type="entry name" value="CARBOXYMETHYLENEBUTENOLIDASE HOMOLOG"/>
    <property type="match status" value="1"/>
</dbReference>
<protein>
    <submittedName>
        <fullName evidence="2">Carboxymethylenebutenolidase</fullName>
        <ecNumber evidence="2">3.1.1.45</ecNumber>
    </submittedName>
</protein>
<comment type="caution">
    <text evidence="2">The sequence shown here is derived from an EMBL/GenBank/DDBJ whole genome shotgun (WGS) entry which is preliminary data.</text>
</comment>